<evidence type="ECO:0000256" key="3">
    <source>
        <dbReference type="ARBA" id="ARBA00023015"/>
    </source>
</evidence>
<evidence type="ECO:0000259" key="7">
    <source>
        <dbReference type="PROSITE" id="PS50045"/>
    </source>
</evidence>
<dbReference type="PROSITE" id="PS00688">
    <property type="entry name" value="SIGMA54_INTERACT_3"/>
    <property type="match status" value="1"/>
</dbReference>
<comment type="caution">
    <text evidence="9">The sequence shown here is derived from an EMBL/GenBank/DDBJ whole genome shotgun (WGS) entry which is preliminary data.</text>
</comment>
<evidence type="ECO:0000256" key="1">
    <source>
        <dbReference type="ARBA" id="ARBA00022741"/>
    </source>
</evidence>
<dbReference type="PROSITE" id="PS50045">
    <property type="entry name" value="SIGMA54_INTERACT_4"/>
    <property type="match status" value="1"/>
</dbReference>
<evidence type="ECO:0000259" key="8">
    <source>
        <dbReference type="PROSITE" id="PS50110"/>
    </source>
</evidence>
<dbReference type="InterPro" id="IPR025943">
    <property type="entry name" value="Sigma_54_int_dom_ATP-bd_2"/>
</dbReference>
<dbReference type="SUPFAM" id="SSF52172">
    <property type="entry name" value="CheY-like"/>
    <property type="match status" value="1"/>
</dbReference>
<dbReference type="PRINTS" id="PR01590">
    <property type="entry name" value="HTHFIS"/>
</dbReference>
<reference evidence="9" key="1">
    <citation type="submission" date="2023-07" db="EMBL/GenBank/DDBJ databases">
        <title>Sorghum-associated microbial communities from plants grown in Nebraska, USA.</title>
        <authorList>
            <person name="Schachtman D."/>
        </authorList>
    </citation>
    <scope>NUCLEOTIDE SEQUENCE</scope>
    <source>
        <strain evidence="9">DS3315</strain>
    </source>
</reference>
<gene>
    <name evidence="9" type="ORF">J2W39_003519</name>
</gene>
<dbReference type="Gene3D" id="1.10.8.60">
    <property type="match status" value="1"/>
</dbReference>
<dbReference type="SMART" id="SM00382">
    <property type="entry name" value="AAA"/>
    <property type="match status" value="1"/>
</dbReference>
<dbReference type="InterPro" id="IPR025662">
    <property type="entry name" value="Sigma_54_int_dom_ATP-bd_1"/>
</dbReference>
<dbReference type="InterPro" id="IPR009057">
    <property type="entry name" value="Homeodomain-like_sf"/>
</dbReference>
<organism evidence="9 10">
    <name type="scientific">Variovorax paradoxus</name>
    <dbReference type="NCBI Taxonomy" id="34073"/>
    <lineage>
        <taxon>Bacteria</taxon>
        <taxon>Pseudomonadati</taxon>
        <taxon>Pseudomonadota</taxon>
        <taxon>Betaproteobacteria</taxon>
        <taxon>Burkholderiales</taxon>
        <taxon>Comamonadaceae</taxon>
        <taxon>Variovorax</taxon>
    </lineage>
</organism>
<dbReference type="GO" id="GO:0043565">
    <property type="term" value="F:sequence-specific DNA binding"/>
    <property type="evidence" value="ECO:0007669"/>
    <property type="project" value="InterPro"/>
</dbReference>
<dbReference type="CDD" id="cd00009">
    <property type="entry name" value="AAA"/>
    <property type="match status" value="1"/>
</dbReference>
<proteinExistence type="predicted"/>
<dbReference type="InterPro" id="IPR025944">
    <property type="entry name" value="Sigma_54_int_dom_CS"/>
</dbReference>
<feature type="domain" description="Response regulatory" evidence="8">
    <location>
        <begin position="3"/>
        <end position="117"/>
    </location>
</feature>
<keyword evidence="3" id="KW-0805">Transcription regulation</keyword>
<dbReference type="PROSITE" id="PS50110">
    <property type="entry name" value="RESPONSE_REGULATORY"/>
    <property type="match status" value="1"/>
</dbReference>
<evidence type="ECO:0000256" key="6">
    <source>
        <dbReference type="PROSITE-ProRule" id="PRU00169"/>
    </source>
</evidence>
<dbReference type="EMBL" id="JAUSRV010000008">
    <property type="protein sequence ID" value="MDP9972277.1"/>
    <property type="molecule type" value="Genomic_DNA"/>
</dbReference>
<keyword evidence="6" id="KW-0597">Phosphoprotein</keyword>
<name>A0AAW8EJU8_VARPD</name>
<keyword evidence="5" id="KW-0804">Transcription</keyword>
<feature type="modified residue" description="4-aspartylphosphate" evidence="6">
    <location>
        <position position="52"/>
    </location>
</feature>
<dbReference type="PANTHER" id="PTHR32071:SF117">
    <property type="entry name" value="PTS-DEPENDENT DIHYDROXYACETONE KINASE OPERON REGULATORY PROTEIN-RELATED"/>
    <property type="match status" value="1"/>
</dbReference>
<dbReference type="InterPro" id="IPR003593">
    <property type="entry name" value="AAA+_ATPase"/>
</dbReference>
<dbReference type="Gene3D" id="3.40.50.300">
    <property type="entry name" value="P-loop containing nucleotide triphosphate hydrolases"/>
    <property type="match status" value="1"/>
</dbReference>
<dbReference type="Gene3D" id="3.40.50.2300">
    <property type="match status" value="1"/>
</dbReference>
<dbReference type="GO" id="GO:0005524">
    <property type="term" value="F:ATP binding"/>
    <property type="evidence" value="ECO:0007669"/>
    <property type="project" value="UniProtKB-KW"/>
</dbReference>
<dbReference type="SUPFAM" id="SSF52540">
    <property type="entry name" value="P-loop containing nucleoside triphosphate hydrolases"/>
    <property type="match status" value="1"/>
</dbReference>
<dbReference type="InterPro" id="IPR002078">
    <property type="entry name" value="Sigma_54_int"/>
</dbReference>
<dbReference type="InterPro" id="IPR058031">
    <property type="entry name" value="AAA_lid_NorR"/>
</dbReference>
<dbReference type="Pfam" id="PF25601">
    <property type="entry name" value="AAA_lid_14"/>
    <property type="match status" value="1"/>
</dbReference>
<protein>
    <submittedName>
        <fullName evidence="9">DNA-binding NtrC family response regulator</fullName>
    </submittedName>
</protein>
<dbReference type="Pfam" id="PF00072">
    <property type="entry name" value="Response_reg"/>
    <property type="match status" value="1"/>
</dbReference>
<dbReference type="Pfam" id="PF02954">
    <property type="entry name" value="HTH_8"/>
    <property type="match status" value="1"/>
</dbReference>
<dbReference type="Proteomes" id="UP001224845">
    <property type="component" value="Unassembled WGS sequence"/>
</dbReference>
<keyword evidence="1" id="KW-0547">Nucleotide-binding</keyword>
<dbReference type="GO" id="GO:0000160">
    <property type="term" value="P:phosphorelay signal transduction system"/>
    <property type="evidence" value="ECO:0007669"/>
    <property type="project" value="InterPro"/>
</dbReference>
<dbReference type="Pfam" id="PF00158">
    <property type="entry name" value="Sigma54_activat"/>
    <property type="match status" value="1"/>
</dbReference>
<keyword evidence="2" id="KW-0067">ATP-binding</keyword>
<accession>A0AAW8EJU8</accession>
<evidence type="ECO:0000313" key="9">
    <source>
        <dbReference type="EMBL" id="MDP9972277.1"/>
    </source>
</evidence>
<dbReference type="SMART" id="SM00448">
    <property type="entry name" value="REC"/>
    <property type="match status" value="1"/>
</dbReference>
<dbReference type="InterPro" id="IPR011006">
    <property type="entry name" value="CheY-like_superfamily"/>
</dbReference>
<dbReference type="InterPro" id="IPR027417">
    <property type="entry name" value="P-loop_NTPase"/>
</dbReference>
<evidence type="ECO:0000256" key="4">
    <source>
        <dbReference type="ARBA" id="ARBA00023125"/>
    </source>
</evidence>
<dbReference type="InterPro" id="IPR001789">
    <property type="entry name" value="Sig_transdc_resp-reg_receiver"/>
</dbReference>
<dbReference type="GO" id="GO:0006355">
    <property type="term" value="P:regulation of DNA-templated transcription"/>
    <property type="evidence" value="ECO:0007669"/>
    <property type="project" value="InterPro"/>
</dbReference>
<dbReference type="PROSITE" id="PS00675">
    <property type="entry name" value="SIGMA54_INTERACT_1"/>
    <property type="match status" value="1"/>
</dbReference>
<dbReference type="FunFam" id="3.40.50.300:FF:000006">
    <property type="entry name" value="DNA-binding transcriptional regulator NtrC"/>
    <property type="match status" value="1"/>
</dbReference>
<dbReference type="InterPro" id="IPR002197">
    <property type="entry name" value="HTH_Fis"/>
</dbReference>
<keyword evidence="4 9" id="KW-0238">DNA-binding</keyword>
<evidence type="ECO:0000256" key="2">
    <source>
        <dbReference type="ARBA" id="ARBA00022840"/>
    </source>
</evidence>
<feature type="domain" description="Sigma-54 factor interaction" evidence="7">
    <location>
        <begin position="139"/>
        <end position="369"/>
    </location>
</feature>
<dbReference type="AlphaFoldDB" id="A0AAW8EJU8"/>
<sequence length="447" mass="47999">MKQVLVIDDEPGVLKALVFALEEEGFGVATAVDGAGGLDAACRGAPDIVLLDVNLPDMSGLDVLARLATDRPGLPVIMISATSDTRLAVKAVKAGAADYVTKPFELDELLYTIRGALQKARMASEIDYRRQASTAHDGVIGTSTQVRALAATISRIAASQAKRVLVLGESGTGKALVARAIHTASARSGGPFVEVNCASLPEQLIEAELFGAEKGSYTGATQRRVGLVALADGGTLFLDEIGELPLALQAKLLHFLEDGQYRPVGGTRGMTADVRVVAATNRDLASEASRGCFREDLYYRLNVLPIAVPALRERDDDVLVLADHFASRYAKSERCEPIRFSPDARACLTAYTWPGNVRELKNLIERLTILHPGSVIERSQLPTDLDSGEVRSAAIEQKLAVEEEKLLRDALARAQGHRGRTAELLGISRHALLRRLQRLGIDGEGRP</sequence>
<evidence type="ECO:0000256" key="5">
    <source>
        <dbReference type="ARBA" id="ARBA00023163"/>
    </source>
</evidence>
<dbReference type="Gene3D" id="1.10.10.60">
    <property type="entry name" value="Homeodomain-like"/>
    <property type="match status" value="1"/>
</dbReference>
<evidence type="ECO:0000313" key="10">
    <source>
        <dbReference type="Proteomes" id="UP001224845"/>
    </source>
</evidence>
<dbReference type="PANTHER" id="PTHR32071">
    <property type="entry name" value="TRANSCRIPTIONAL REGULATORY PROTEIN"/>
    <property type="match status" value="1"/>
</dbReference>
<dbReference type="PROSITE" id="PS00676">
    <property type="entry name" value="SIGMA54_INTERACT_2"/>
    <property type="match status" value="1"/>
</dbReference>
<dbReference type="SUPFAM" id="SSF46689">
    <property type="entry name" value="Homeodomain-like"/>
    <property type="match status" value="1"/>
</dbReference>